<keyword evidence="3" id="KW-0175">Coiled coil</keyword>
<evidence type="ECO:0000313" key="5">
    <source>
        <dbReference type="EMBL" id="GAG25534.1"/>
    </source>
</evidence>
<dbReference type="PANTHER" id="PTHR32347">
    <property type="entry name" value="EFFLUX SYSTEM COMPONENT YKNX-RELATED"/>
    <property type="match status" value="1"/>
</dbReference>
<dbReference type="InterPro" id="IPR058792">
    <property type="entry name" value="Beta-barrel_RND_2"/>
</dbReference>
<comment type="subcellular location">
    <subcellularLocation>
        <location evidence="1">Cell envelope</location>
    </subcellularLocation>
</comment>
<evidence type="ECO:0000259" key="4">
    <source>
        <dbReference type="Pfam" id="PF25954"/>
    </source>
</evidence>
<dbReference type="InterPro" id="IPR006143">
    <property type="entry name" value="RND_pump_MFP"/>
</dbReference>
<name>X0W3X0_9ZZZZ</name>
<dbReference type="Pfam" id="PF25954">
    <property type="entry name" value="Beta-barrel_RND_2"/>
    <property type="match status" value="1"/>
</dbReference>
<comment type="caution">
    <text evidence="5">The sequence shown here is derived from an EMBL/GenBank/DDBJ whole genome shotgun (WGS) entry which is preliminary data.</text>
</comment>
<dbReference type="GO" id="GO:0022857">
    <property type="term" value="F:transmembrane transporter activity"/>
    <property type="evidence" value="ECO:0007669"/>
    <property type="project" value="InterPro"/>
</dbReference>
<organism evidence="5">
    <name type="scientific">marine sediment metagenome</name>
    <dbReference type="NCBI Taxonomy" id="412755"/>
    <lineage>
        <taxon>unclassified sequences</taxon>
        <taxon>metagenomes</taxon>
        <taxon>ecological metagenomes</taxon>
    </lineage>
</organism>
<evidence type="ECO:0000256" key="3">
    <source>
        <dbReference type="ARBA" id="ARBA00023054"/>
    </source>
</evidence>
<accession>X0W3X0</accession>
<dbReference type="SUPFAM" id="SSF111369">
    <property type="entry name" value="HlyD-like secretion proteins"/>
    <property type="match status" value="1"/>
</dbReference>
<sequence length="261" mass="29327">ELLLEIEDSEYRLDLENYEAVRLQKLSEMLLEKRFGSSEEAVLEADRQSIDMAQMEYEKAIELFKKGLISQNDFEKASQKMELVLIESGGKKDEIMSAAKGLTQAEINVKKSRLIIEKTKIRAPFSGIITDVRVSPQENVSSGTVLFTLVNIDQIQVHAKVLESEIGKMKIGREADLKFSAYPGKVMQGKIMAISPVINPEDKTCKVFITVNNPDEIIKPGMHAEVEIAAEIYKDRLLVPQDAVLTRDNRKLIFAIEEGIA</sequence>
<feature type="non-terminal residue" evidence="5">
    <location>
        <position position="1"/>
    </location>
</feature>
<feature type="domain" description="CusB-like beta-barrel" evidence="4">
    <location>
        <begin position="157"/>
        <end position="230"/>
    </location>
</feature>
<proteinExistence type="inferred from homology"/>
<dbReference type="Gene3D" id="1.10.287.470">
    <property type="entry name" value="Helix hairpin bin"/>
    <property type="match status" value="1"/>
</dbReference>
<dbReference type="Gene3D" id="2.40.30.170">
    <property type="match status" value="1"/>
</dbReference>
<reference evidence="5" key="1">
    <citation type="journal article" date="2014" name="Front. Microbiol.">
        <title>High frequency of phylogenetically diverse reductive dehalogenase-homologous genes in deep subseafloor sedimentary metagenomes.</title>
        <authorList>
            <person name="Kawai M."/>
            <person name="Futagami T."/>
            <person name="Toyoda A."/>
            <person name="Takaki Y."/>
            <person name="Nishi S."/>
            <person name="Hori S."/>
            <person name="Arai W."/>
            <person name="Tsubouchi T."/>
            <person name="Morono Y."/>
            <person name="Uchiyama I."/>
            <person name="Ito T."/>
            <person name="Fujiyama A."/>
            <person name="Inagaki F."/>
            <person name="Takami H."/>
        </authorList>
    </citation>
    <scope>NUCLEOTIDE SEQUENCE</scope>
    <source>
        <strain evidence="5">Expedition CK06-06</strain>
    </source>
</reference>
<dbReference type="NCBIfam" id="TIGR01730">
    <property type="entry name" value="RND_mfp"/>
    <property type="match status" value="1"/>
</dbReference>
<dbReference type="AlphaFoldDB" id="X0W3X0"/>
<protein>
    <recommendedName>
        <fullName evidence="4">CusB-like beta-barrel domain-containing protein</fullName>
    </recommendedName>
</protein>
<feature type="non-terminal residue" evidence="5">
    <location>
        <position position="261"/>
    </location>
</feature>
<evidence type="ECO:0000256" key="2">
    <source>
        <dbReference type="ARBA" id="ARBA00009477"/>
    </source>
</evidence>
<comment type="similarity">
    <text evidence="2">Belongs to the membrane fusion protein (MFP) (TC 8.A.1) family.</text>
</comment>
<dbReference type="FunFam" id="2.40.30.170:FF:000010">
    <property type="entry name" value="Efflux RND transporter periplasmic adaptor subunit"/>
    <property type="match status" value="1"/>
</dbReference>
<dbReference type="InterPro" id="IPR050465">
    <property type="entry name" value="UPF0194_transport"/>
</dbReference>
<dbReference type="EMBL" id="BARS01032094">
    <property type="protein sequence ID" value="GAG25534.1"/>
    <property type="molecule type" value="Genomic_DNA"/>
</dbReference>
<dbReference type="GO" id="GO:0030313">
    <property type="term" value="C:cell envelope"/>
    <property type="evidence" value="ECO:0007669"/>
    <property type="project" value="UniProtKB-SubCell"/>
</dbReference>
<dbReference type="GO" id="GO:0016020">
    <property type="term" value="C:membrane"/>
    <property type="evidence" value="ECO:0007669"/>
    <property type="project" value="InterPro"/>
</dbReference>
<gene>
    <name evidence="5" type="ORF">S01H1_49853</name>
</gene>
<evidence type="ECO:0000256" key="1">
    <source>
        <dbReference type="ARBA" id="ARBA00004196"/>
    </source>
</evidence>